<sequence>MSTYVFAFIEINHNGEWIIADNLVEDEEYEGKPVPKNVAPWWWGKSAYADIYELSGERGFPADLSAEMLSFINEYWQDANRPSWLLMSELKLLQEDANGRCPAIDLILFPGALPDSEVRLVFWADQ</sequence>
<dbReference type="AlphaFoldDB" id="Q2SHI1"/>
<gene>
    <name evidence="1" type="ordered locus">HCH_03129</name>
</gene>
<dbReference type="EMBL" id="CP000155">
    <property type="protein sequence ID" value="ABC29893.1"/>
    <property type="molecule type" value="Genomic_DNA"/>
</dbReference>
<evidence type="ECO:0000313" key="2">
    <source>
        <dbReference type="Proteomes" id="UP000000238"/>
    </source>
</evidence>
<dbReference type="RefSeq" id="WP_011396962.1">
    <property type="nucleotide sequence ID" value="NC_007645.1"/>
</dbReference>
<dbReference type="OrthoDB" id="9863015at2"/>
<dbReference type="Proteomes" id="UP000000238">
    <property type="component" value="Chromosome"/>
</dbReference>
<dbReference type="STRING" id="349521.HCH_03129"/>
<evidence type="ECO:0000313" key="1">
    <source>
        <dbReference type="EMBL" id="ABC29893.1"/>
    </source>
</evidence>
<reference evidence="1 2" key="1">
    <citation type="journal article" date="2005" name="Nucleic Acids Res.">
        <title>Genomic blueprint of Hahella chejuensis, a marine microbe producing an algicidal agent.</title>
        <authorList>
            <person name="Jeong H."/>
            <person name="Yim J.H."/>
            <person name="Lee C."/>
            <person name="Choi S.-H."/>
            <person name="Park Y.K."/>
            <person name="Yoon S.H."/>
            <person name="Hur C.-G."/>
            <person name="Kang H.-Y."/>
            <person name="Kim D."/>
            <person name="Lee H.H."/>
            <person name="Park K.H."/>
            <person name="Park S.-H."/>
            <person name="Park H.-S."/>
            <person name="Lee H.K."/>
            <person name="Oh T.K."/>
            <person name="Kim J.F."/>
        </authorList>
    </citation>
    <scope>NUCLEOTIDE SEQUENCE [LARGE SCALE GENOMIC DNA]</scope>
    <source>
        <strain evidence="1 2">KCTC 2396</strain>
    </source>
</reference>
<organism evidence="1 2">
    <name type="scientific">Hahella chejuensis (strain KCTC 2396)</name>
    <dbReference type="NCBI Taxonomy" id="349521"/>
    <lineage>
        <taxon>Bacteria</taxon>
        <taxon>Pseudomonadati</taxon>
        <taxon>Pseudomonadota</taxon>
        <taxon>Gammaproteobacteria</taxon>
        <taxon>Oceanospirillales</taxon>
        <taxon>Hahellaceae</taxon>
        <taxon>Hahella</taxon>
    </lineage>
</organism>
<protein>
    <submittedName>
        <fullName evidence="1">Uncharacterized protein</fullName>
    </submittedName>
</protein>
<proteinExistence type="predicted"/>
<name>Q2SHI1_HAHCH</name>
<dbReference type="KEGG" id="hch:HCH_03129"/>
<keyword evidence="2" id="KW-1185">Reference proteome</keyword>
<dbReference type="HOGENOM" id="CLU_1978415_0_0_6"/>
<accession>Q2SHI1</accession>